<keyword evidence="9" id="KW-1185">Reference proteome</keyword>
<keyword evidence="4 5" id="KW-0819">tRNA processing</keyword>
<evidence type="ECO:0000256" key="3">
    <source>
        <dbReference type="ARBA" id="ARBA00022691"/>
    </source>
</evidence>
<dbReference type="Pfam" id="PF08704">
    <property type="entry name" value="GCD14"/>
    <property type="match status" value="1"/>
</dbReference>
<comment type="caution">
    <text evidence="8">The sequence shown here is derived from an EMBL/GenBank/DDBJ whole genome shotgun (WGS) entry which is preliminary data.</text>
</comment>
<feature type="compositionally biased region" description="Basic and acidic residues" evidence="6">
    <location>
        <begin position="265"/>
        <end position="280"/>
    </location>
</feature>
<reference evidence="8 9" key="1">
    <citation type="submission" date="2019-08" db="EMBL/GenBank/DDBJ databases">
        <authorList>
            <person name="Luo N."/>
        </authorList>
    </citation>
    <scope>NUCLEOTIDE SEQUENCE [LARGE SCALE GENOMIC DNA]</scope>
    <source>
        <strain evidence="8 9">NCIMB 9442</strain>
    </source>
</reference>
<dbReference type="PIRSF" id="PIRSF017269">
    <property type="entry name" value="GCD14"/>
    <property type="match status" value="1"/>
</dbReference>
<dbReference type="Gene3D" id="3.10.330.20">
    <property type="match status" value="1"/>
</dbReference>
<feature type="compositionally biased region" description="Low complexity" evidence="6">
    <location>
        <begin position="281"/>
        <end position="291"/>
    </location>
</feature>
<keyword evidence="3 5" id="KW-0949">S-adenosyl-L-methionine</keyword>
<dbReference type="PROSITE" id="PS51620">
    <property type="entry name" value="SAM_TRM61"/>
    <property type="match status" value="1"/>
</dbReference>
<keyword evidence="1 5" id="KW-0489">Methyltransferase</keyword>
<feature type="region of interest" description="Disordered" evidence="6">
    <location>
        <begin position="265"/>
        <end position="301"/>
    </location>
</feature>
<dbReference type="PANTHER" id="PTHR12133:SF1">
    <property type="entry name" value="TRNA (ADENINE(58)-N(1))-METHYLTRANSFERASE, MITOCHONDRIAL"/>
    <property type="match status" value="1"/>
</dbReference>
<dbReference type="EC" id="2.1.1.220" evidence="5"/>
<feature type="compositionally biased region" description="Acidic residues" evidence="6">
    <location>
        <begin position="292"/>
        <end position="301"/>
    </location>
</feature>
<name>A0ABS0J0U2_9BACT</name>
<evidence type="ECO:0000256" key="6">
    <source>
        <dbReference type="SAM" id="MobiDB-lite"/>
    </source>
</evidence>
<dbReference type="Gene3D" id="3.40.50.150">
    <property type="entry name" value="Vaccinia Virus protein VP39"/>
    <property type="match status" value="1"/>
</dbReference>
<comment type="subunit">
    <text evidence="5">Homotetramer composed of a dimer of dimers.</text>
</comment>
<sequence>MPAYGDLVILQSPRGKRYLRRVEEGNDLHCQEGVLPMADLAAAEYGTEIRTRQGVPFRVQRPTITDLVKGVKRQTQIIYPKDIAYICMRLGVGPGRTIIEAGSGSGSLTVALSWFSGPTGRVCTYEAREEFYKLCRRNLDWAGVGQNVTQFNRDIIDGFEQTDADALFLDVRTPWDYLHHVVRAVKPGAALGFLVPTVDQVSKLLHGMETGPFDDIEVCEILIRRWKPVADRLRPEDRMIAHTGFLIFARHQERSEEWDSFRTLGTRERKQEAARQERLAAARGAADAVDAAADDDAGFEE</sequence>
<dbReference type="InterPro" id="IPR014816">
    <property type="entry name" value="tRNA_MeTrfase_Gcd14"/>
</dbReference>
<evidence type="ECO:0000259" key="7">
    <source>
        <dbReference type="Pfam" id="PF08704"/>
    </source>
</evidence>
<dbReference type="InterPro" id="IPR029063">
    <property type="entry name" value="SAM-dependent_MTases_sf"/>
</dbReference>
<feature type="domain" description="tRNA (adenine(58)-N(1))-methyltransferase catalytic subunit TRM61 C-terminal" evidence="7">
    <location>
        <begin position="72"/>
        <end position="227"/>
    </location>
</feature>
<dbReference type="CDD" id="cd02440">
    <property type="entry name" value="AdoMet_MTases"/>
    <property type="match status" value="1"/>
</dbReference>
<dbReference type="SUPFAM" id="SSF53335">
    <property type="entry name" value="S-adenosyl-L-methionine-dependent methyltransferases"/>
    <property type="match status" value="1"/>
</dbReference>
<dbReference type="PANTHER" id="PTHR12133">
    <property type="entry name" value="TRNA (ADENINE(58)-N(1))-METHYLTRANSFERASE"/>
    <property type="match status" value="1"/>
</dbReference>
<evidence type="ECO:0000313" key="9">
    <source>
        <dbReference type="Proteomes" id="UP001194469"/>
    </source>
</evidence>
<dbReference type="InterPro" id="IPR049470">
    <property type="entry name" value="TRM61_C"/>
</dbReference>
<protein>
    <recommendedName>
        <fullName evidence="5">tRNA (adenine(58)-N(1))-methyltransferase TrmI</fullName>
        <ecNumber evidence="5">2.1.1.220</ecNumber>
    </recommendedName>
</protein>
<comment type="catalytic activity">
    <reaction evidence="5">
        <text>adenosine(58) in tRNA + S-adenosyl-L-methionine = N(1)-methyladenosine(58) in tRNA + S-adenosyl-L-homocysteine + H(+)</text>
        <dbReference type="Rhea" id="RHEA:43152"/>
        <dbReference type="Rhea" id="RHEA-COMP:10365"/>
        <dbReference type="Rhea" id="RHEA-COMP:10366"/>
        <dbReference type="ChEBI" id="CHEBI:15378"/>
        <dbReference type="ChEBI" id="CHEBI:57856"/>
        <dbReference type="ChEBI" id="CHEBI:59789"/>
        <dbReference type="ChEBI" id="CHEBI:74411"/>
        <dbReference type="ChEBI" id="CHEBI:74491"/>
        <dbReference type="EC" id="2.1.1.220"/>
    </reaction>
</comment>
<gene>
    <name evidence="8" type="ORF">FVW20_02970</name>
</gene>
<evidence type="ECO:0000256" key="4">
    <source>
        <dbReference type="ARBA" id="ARBA00022694"/>
    </source>
</evidence>
<accession>A0ABS0J0U2</accession>
<evidence type="ECO:0000313" key="8">
    <source>
        <dbReference type="EMBL" id="MBG3876014.1"/>
    </source>
</evidence>
<dbReference type="Proteomes" id="UP001194469">
    <property type="component" value="Unassembled WGS sequence"/>
</dbReference>
<evidence type="ECO:0000256" key="5">
    <source>
        <dbReference type="PIRNR" id="PIRNR017269"/>
    </source>
</evidence>
<evidence type="ECO:0000256" key="1">
    <source>
        <dbReference type="ARBA" id="ARBA00022603"/>
    </source>
</evidence>
<comment type="similarity">
    <text evidence="5">Belongs to the class I-like SAM-binding methyltransferase superfamily. TRM61 family.</text>
</comment>
<dbReference type="RefSeq" id="WP_196608233.1">
    <property type="nucleotide sequence ID" value="NZ_VRYY01000064.1"/>
</dbReference>
<evidence type="ECO:0000256" key="2">
    <source>
        <dbReference type="ARBA" id="ARBA00022679"/>
    </source>
</evidence>
<dbReference type="EMBL" id="VRYY01000064">
    <property type="protein sequence ID" value="MBG3876014.1"/>
    <property type="molecule type" value="Genomic_DNA"/>
</dbReference>
<organism evidence="8 9">
    <name type="scientific">Nitratidesulfovibrio oxamicus</name>
    <dbReference type="NCBI Taxonomy" id="32016"/>
    <lineage>
        <taxon>Bacteria</taxon>
        <taxon>Pseudomonadati</taxon>
        <taxon>Thermodesulfobacteriota</taxon>
        <taxon>Desulfovibrionia</taxon>
        <taxon>Desulfovibrionales</taxon>
        <taxon>Desulfovibrionaceae</taxon>
        <taxon>Nitratidesulfovibrio</taxon>
    </lineage>
</organism>
<comment type="function">
    <text evidence="5">Catalyzes the S-adenosyl-L-methionine-dependent formation of N(1)-methyladenine at position 58 (m1A58) in tRNA.</text>
</comment>
<keyword evidence="2 5" id="KW-0808">Transferase</keyword>
<proteinExistence type="inferred from homology"/>